<comment type="similarity">
    <text evidence="7">Belongs to the DHHC palmitoyltransferase family.</text>
</comment>
<comment type="domain">
    <text evidence="7">The DHHC domain is required for palmitoyltransferase activity.</text>
</comment>
<evidence type="ECO:0000256" key="3">
    <source>
        <dbReference type="ARBA" id="ARBA00022692"/>
    </source>
</evidence>
<comment type="catalytic activity">
    <reaction evidence="7">
        <text>L-cysteinyl-[protein] + hexadecanoyl-CoA = S-hexadecanoyl-L-cysteinyl-[protein] + CoA</text>
        <dbReference type="Rhea" id="RHEA:36683"/>
        <dbReference type="Rhea" id="RHEA-COMP:10131"/>
        <dbReference type="Rhea" id="RHEA-COMP:11032"/>
        <dbReference type="ChEBI" id="CHEBI:29950"/>
        <dbReference type="ChEBI" id="CHEBI:57287"/>
        <dbReference type="ChEBI" id="CHEBI:57379"/>
        <dbReference type="ChEBI" id="CHEBI:74151"/>
        <dbReference type="EC" id="2.3.1.225"/>
    </reaction>
</comment>
<feature type="compositionally biased region" description="Basic and acidic residues" evidence="8">
    <location>
        <begin position="28"/>
        <end position="40"/>
    </location>
</feature>
<keyword evidence="5 7" id="KW-0472">Membrane</keyword>
<evidence type="ECO:0000313" key="11">
    <source>
        <dbReference type="Proteomes" id="UP000649617"/>
    </source>
</evidence>
<dbReference type="AlphaFoldDB" id="A0A812MAR3"/>
<proteinExistence type="inferred from homology"/>
<evidence type="ECO:0000256" key="8">
    <source>
        <dbReference type="SAM" id="MobiDB-lite"/>
    </source>
</evidence>
<dbReference type="PANTHER" id="PTHR12246">
    <property type="entry name" value="PALMITOYLTRANSFERASE ZDHHC16"/>
    <property type="match status" value="1"/>
</dbReference>
<dbReference type="GO" id="GO:0016020">
    <property type="term" value="C:membrane"/>
    <property type="evidence" value="ECO:0007669"/>
    <property type="project" value="UniProtKB-SubCell"/>
</dbReference>
<feature type="transmembrane region" description="Helical" evidence="7">
    <location>
        <begin position="57"/>
        <end position="76"/>
    </location>
</feature>
<name>A0A812MAR3_SYMPI</name>
<dbReference type="InterPro" id="IPR001594">
    <property type="entry name" value="Palmitoyltrfase_DHHC"/>
</dbReference>
<dbReference type="InterPro" id="IPR039859">
    <property type="entry name" value="PFA4/ZDH16/20/ERF2-like"/>
</dbReference>
<accession>A0A812MAR3</accession>
<evidence type="ECO:0000313" key="10">
    <source>
        <dbReference type="EMBL" id="CAE7262885.1"/>
    </source>
</evidence>
<comment type="subcellular location">
    <subcellularLocation>
        <location evidence="1">Membrane</location>
        <topology evidence="1">Multi-pass membrane protein</topology>
    </subcellularLocation>
</comment>
<sequence>MEPPRLRQRQDCCEKPGQVQDANDEAEKEGRKERPVSGDGMHHPCCRSFLASPFWKCTTLVVVGFTPVFGMCLAMPELLAALEIPPWSLMWTSNFLFGSWISVQFLFNFIATQWTDPGGCKSIKPPHEVTGQFALGRAADAPQLLYAPNWCQKCAHWKPPRSHHCSMCKRCVLRMDHHCPFTGNCIGMRNHGHFILFYIFSFLGVSYSLVLCLAAVWTASYFSRFTTAAGAKLYENQRWISQQTHIVSGLNSMLLSVLLEVLHRNGITILVQLGASIMAMVAVAATGTPALHLAWTNTTTMEKLFPMKEYVQLKEQVYCPIGPGFYRQSGRENLKVILGDRWWLRLLFPVRGSVDQGEALAPRPSKEGCLSCSLRIVRAIRTPLTIGTRRGRSPL</sequence>
<keyword evidence="3 7" id="KW-0812">Transmembrane</keyword>
<dbReference type="OrthoDB" id="331948at2759"/>
<dbReference type="EMBL" id="CAJNIZ010007958">
    <property type="protein sequence ID" value="CAE7262885.1"/>
    <property type="molecule type" value="Genomic_DNA"/>
</dbReference>
<dbReference type="Proteomes" id="UP000649617">
    <property type="component" value="Unassembled WGS sequence"/>
</dbReference>
<evidence type="ECO:0000256" key="7">
    <source>
        <dbReference type="RuleBase" id="RU079119"/>
    </source>
</evidence>
<dbReference type="PROSITE" id="PS50216">
    <property type="entry name" value="DHHC"/>
    <property type="match status" value="1"/>
</dbReference>
<feature type="domain" description="Palmitoyltransferase DHHC" evidence="9">
    <location>
        <begin position="148"/>
        <end position="303"/>
    </location>
</feature>
<dbReference type="GO" id="GO:0019706">
    <property type="term" value="F:protein-cysteine S-palmitoyltransferase activity"/>
    <property type="evidence" value="ECO:0007669"/>
    <property type="project" value="UniProtKB-EC"/>
</dbReference>
<comment type="caution">
    <text evidence="10">The sequence shown here is derived from an EMBL/GenBank/DDBJ whole genome shotgun (WGS) entry which is preliminary data.</text>
</comment>
<reference evidence="10" key="1">
    <citation type="submission" date="2021-02" db="EMBL/GenBank/DDBJ databases">
        <authorList>
            <person name="Dougan E. K."/>
            <person name="Rhodes N."/>
            <person name="Thang M."/>
            <person name="Chan C."/>
        </authorList>
    </citation>
    <scope>NUCLEOTIDE SEQUENCE</scope>
</reference>
<feature type="transmembrane region" description="Helical" evidence="7">
    <location>
        <begin position="88"/>
        <end position="111"/>
    </location>
</feature>
<dbReference type="Pfam" id="PF01529">
    <property type="entry name" value="DHHC"/>
    <property type="match status" value="1"/>
</dbReference>
<evidence type="ECO:0000256" key="6">
    <source>
        <dbReference type="ARBA" id="ARBA00023315"/>
    </source>
</evidence>
<evidence type="ECO:0000256" key="2">
    <source>
        <dbReference type="ARBA" id="ARBA00022679"/>
    </source>
</evidence>
<protein>
    <recommendedName>
        <fullName evidence="7">Palmitoyltransferase</fullName>
        <ecNumber evidence="7">2.3.1.225</ecNumber>
    </recommendedName>
</protein>
<feature type="transmembrane region" description="Helical" evidence="7">
    <location>
        <begin position="195"/>
        <end position="219"/>
    </location>
</feature>
<evidence type="ECO:0000256" key="4">
    <source>
        <dbReference type="ARBA" id="ARBA00022989"/>
    </source>
</evidence>
<keyword evidence="4 7" id="KW-1133">Transmembrane helix</keyword>
<feature type="region of interest" description="Disordered" evidence="8">
    <location>
        <begin position="1"/>
        <end position="40"/>
    </location>
</feature>
<keyword evidence="11" id="KW-1185">Reference proteome</keyword>
<dbReference type="EC" id="2.3.1.225" evidence="7"/>
<keyword evidence="2 7" id="KW-0808">Transferase</keyword>
<keyword evidence="6 7" id="KW-0012">Acyltransferase</keyword>
<feature type="compositionally biased region" description="Basic and acidic residues" evidence="8">
    <location>
        <begin position="1"/>
        <end position="14"/>
    </location>
</feature>
<evidence type="ECO:0000256" key="1">
    <source>
        <dbReference type="ARBA" id="ARBA00004141"/>
    </source>
</evidence>
<gene>
    <name evidence="10" type="ORF">SPIL2461_LOCUS5574</name>
</gene>
<organism evidence="10 11">
    <name type="scientific">Symbiodinium pilosum</name>
    <name type="common">Dinoflagellate</name>
    <dbReference type="NCBI Taxonomy" id="2952"/>
    <lineage>
        <taxon>Eukaryota</taxon>
        <taxon>Sar</taxon>
        <taxon>Alveolata</taxon>
        <taxon>Dinophyceae</taxon>
        <taxon>Suessiales</taxon>
        <taxon>Symbiodiniaceae</taxon>
        <taxon>Symbiodinium</taxon>
    </lineage>
</organism>
<evidence type="ECO:0000256" key="5">
    <source>
        <dbReference type="ARBA" id="ARBA00023136"/>
    </source>
</evidence>
<evidence type="ECO:0000259" key="9">
    <source>
        <dbReference type="Pfam" id="PF01529"/>
    </source>
</evidence>
<feature type="transmembrane region" description="Helical" evidence="7">
    <location>
        <begin position="269"/>
        <end position="295"/>
    </location>
</feature>